<name>A0A1A3UHR6_MYCAS</name>
<reference evidence="1 2" key="1">
    <citation type="submission" date="2016-06" db="EMBL/GenBank/DDBJ databases">
        <authorList>
            <person name="Kjaerup R.B."/>
            <person name="Dalgaard T.S."/>
            <person name="Juul-Madsen H.R."/>
        </authorList>
    </citation>
    <scope>NUCLEOTIDE SEQUENCE [LARGE SCALE GENOMIC DNA]</scope>
    <source>
        <strain evidence="1 2">1245335.1</strain>
    </source>
</reference>
<dbReference type="OrthoDB" id="4277148at2"/>
<accession>A0A1A3UHR6</accession>
<dbReference type="Proteomes" id="UP000093819">
    <property type="component" value="Unassembled WGS sequence"/>
</dbReference>
<comment type="caution">
    <text evidence="1">The sequence shown here is derived from an EMBL/GenBank/DDBJ whole genome shotgun (WGS) entry which is preliminary data.</text>
</comment>
<evidence type="ECO:0000313" key="2">
    <source>
        <dbReference type="Proteomes" id="UP000093819"/>
    </source>
</evidence>
<dbReference type="RefSeq" id="WP_065035942.1">
    <property type="nucleotide sequence ID" value="NZ_LZLR01000115.1"/>
</dbReference>
<dbReference type="AlphaFoldDB" id="A0A1A3UHR6"/>
<organism evidence="1 2">
    <name type="scientific">Mycobacterium asiaticum</name>
    <dbReference type="NCBI Taxonomy" id="1790"/>
    <lineage>
        <taxon>Bacteria</taxon>
        <taxon>Bacillati</taxon>
        <taxon>Actinomycetota</taxon>
        <taxon>Actinomycetes</taxon>
        <taxon>Mycobacteriales</taxon>
        <taxon>Mycobacteriaceae</taxon>
        <taxon>Mycobacterium</taxon>
    </lineage>
</organism>
<evidence type="ECO:0008006" key="3">
    <source>
        <dbReference type="Google" id="ProtNLM"/>
    </source>
</evidence>
<sequence length="65" mass="7387">MAEIAEEQMIIRIERRLIAMYGHLPPDQVAGAIRNARARFEPSTVRDFIPLLIERRARAELAAAT</sequence>
<proteinExistence type="predicted"/>
<gene>
    <name evidence="1" type="ORF">A5635_23725</name>
</gene>
<dbReference type="EMBL" id="LZLR01000115">
    <property type="protein sequence ID" value="OBK21209.1"/>
    <property type="molecule type" value="Genomic_DNA"/>
</dbReference>
<evidence type="ECO:0000313" key="1">
    <source>
        <dbReference type="EMBL" id="OBK21209.1"/>
    </source>
</evidence>
<protein>
    <recommendedName>
        <fullName evidence="3">DUF3562 domain-containing protein</fullName>
    </recommendedName>
</protein>
<dbReference type="Gene3D" id="1.10.8.1060">
    <property type="entry name" value="Corynebacterium glutamicum thioredoxin-dependent arsenate reductase, N-terminal domain"/>
    <property type="match status" value="1"/>
</dbReference>
<dbReference type="NCBIfam" id="NF046112">
    <property type="entry name" value="MSMEG_6209_Nter"/>
    <property type="match status" value="1"/>
</dbReference>